<dbReference type="GO" id="GO:0016787">
    <property type="term" value="F:hydrolase activity"/>
    <property type="evidence" value="ECO:0007669"/>
    <property type="project" value="UniProtKB-KW"/>
</dbReference>
<gene>
    <name evidence="1" type="primary">srmB</name>
    <name evidence="1" type="ORF">CB4_02592</name>
</gene>
<keyword evidence="1" id="KW-0347">Helicase</keyword>
<keyword evidence="1" id="KW-0547">Nucleotide-binding</keyword>
<dbReference type="AlphaFoldDB" id="A0A0U5B1F7"/>
<dbReference type="Pfam" id="PF04851">
    <property type="entry name" value="ResIII"/>
    <property type="match status" value="1"/>
</dbReference>
<evidence type="ECO:0000313" key="2">
    <source>
        <dbReference type="Proteomes" id="UP000217696"/>
    </source>
</evidence>
<evidence type="ECO:0000313" key="1">
    <source>
        <dbReference type="EMBL" id="BAU28418.1"/>
    </source>
</evidence>
<dbReference type="InterPro" id="IPR027417">
    <property type="entry name" value="P-loop_NTPase"/>
</dbReference>
<dbReference type="PROSITE" id="PS51194">
    <property type="entry name" value="HELICASE_CTER"/>
    <property type="match status" value="1"/>
</dbReference>
<organism evidence="1 2">
    <name type="scientific">Aneurinibacillus soli</name>
    <dbReference type="NCBI Taxonomy" id="1500254"/>
    <lineage>
        <taxon>Bacteria</taxon>
        <taxon>Bacillati</taxon>
        <taxon>Bacillota</taxon>
        <taxon>Bacilli</taxon>
        <taxon>Bacillales</taxon>
        <taxon>Paenibacillaceae</taxon>
        <taxon>Aneurinibacillus group</taxon>
        <taxon>Aneurinibacillus</taxon>
    </lineage>
</organism>
<dbReference type="PANTHER" id="PTHR47396">
    <property type="entry name" value="TYPE I RESTRICTION ENZYME ECOKI R PROTEIN"/>
    <property type="match status" value="1"/>
</dbReference>
<dbReference type="EMBL" id="AP017312">
    <property type="protein sequence ID" value="BAU28418.1"/>
    <property type="molecule type" value="Genomic_DNA"/>
</dbReference>
<dbReference type="RefSeq" id="WP_096466173.1">
    <property type="nucleotide sequence ID" value="NZ_AP017312.1"/>
</dbReference>
<dbReference type="GO" id="GO:0005829">
    <property type="term" value="C:cytosol"/>
    <property type="evidence" value="ECO:0007669"/>
    <property type="project" value="TreeGrafter"/>
</dbReference>
<dbReference type="SUPFAM" id="SSF56024">
    <property type="entry name" value="Phospholipase D/nuclease"/>
    <property type="match status" value="1"/>
</dbReference>
<dbReference type="CDD" id="cd09205">
    <property type="entry name" value="PLDc_N_DEXD_b3"/>
    <property type="match status" value="1"/>
</dbReference>
<keyword evidence="1" id="KW-0378">Hydrolase</keyword>
<dbReference type="KEGG" id="asoc:CB4_02592"/>
<dbReference type="InterPro" id="IPR001650">
    <property type="entry name" value="Helicase_C-like"/>
</dbReference>
<dbReference type="Pfam" id="PF13091">
    <property type="entry name" value="PLDc_2"/>
    <property type="match status" value="1"/>
</dbReference>
<keyword evidence="1" id="KW-0067">ATP-binding</keyword>
<dbReference type="SMART" id="SM00487">
    <property type="entry name" value="DEXDc"/>
    <property type="match status" value="1"/>
</dbReference>
<dbReference type="OrthoDB" id="9802848at2"/>
<dbReference type="CDD" id="cd18032">
    <property type="entry name" value="DEXHc_RE_I_III_res"/>
    <property type="match status" value="1"/>
</dbReference>
<dbReference type="CDD" id="cd18799">
    <property type="entry name" value="SF2_C_EcoAI-like"/>
    <property type="match status" value="1"/>
</dbReference>
<sequence length="817" mass="93643">MTSVRLVTQRLYDELLAAMESAASIYILTSFVMKSGVEMLVPALTKAAERGADIKILTGDYLYVTQPDALRLLHEADERIEVRLWRSDGVSFHPKAFLFQQPVSQSTENESGLFIVGSSNLSRSALTTGVEWSLAMEKRAAPDTFYDGVDRFLRLFQHEKTAPVNPVTWEQYRSAYDDYHRQHPQFVRTWTQTEEISMTLPDVYTAADESVRVSDPSVDYVPQHEITPRFAQPEALAALDETLANGYNRAMVVMATGLGKTYLAAFFARTFRRVLFVAHREEILHQAMKSFQHVSPDRSVGLYNGREKVSTTSCVFASIHTLSARQHLESFTPDAFDLIVIDEFHHAAAATYQRVLTYFTPLFLLGITATPDRLDGKDVFAICNGNVAYEMDFIEAVRRSWLAPFQYYGVYDDIDYSRIRWTGMGYDEDELLQAQRNGESADTVFTAWKQRKQTRTLAFCSSIGQADYLADYFRRQGVTAISLHSRTVEMTRSEAIQRLTNGTLAIIFTVDLFNEGVDIPAVDTLLFVRPTESLAIFVQQIGRGLRLFDGKSHCVIIDLIGNYRNADIKMSVFSTENRGREVGGIPAVPASCTIHLDTKVIDLIKEMAGKKQTHKARMQERMKDAYVRVKEELGRRPTYLEYYLHSGIQPHDLKRLFNGYFPFLNWLGELNAHEQAVLHRYQAWWSQVNETSMTRSYKMVLLHAMLLRGEIAWYEPITSIEAAPAFYRYLMEKEYRKQKDLSDKDKKNWSEMFDEKEVSRKIAGMPMTKWAGSSNGLISFNDGVFTVHLSVLREDQKCIFEWTKQICEFRLHTYFAR</sequence>
<dbReference type="SUPFAM" id="SSF52540">
    <property type="entry name" value="P-loop containing nucleoside triphosphate hydrolases"/>
    <property type="match status" value="1"/>
</dbReference>
<keyword evidence="2" id="KW-1185">Reference proteome</keyword>
<name>A0A0U5B1F7_9BACL</name>
<dbReference type="Gene3D" id="3.40.50.300">
    <property type="entry name" value="P-loop containing nucleotide triphosphate hydrolases"/>
    <property type="match status" value="2"/>
</dbReference>
<reference evidence="1 2" key="1">
    <citation type="submission" date="2015-12" db="EMBL/GenBank/DDBJ databases">
        <title>Genome sequence of Aneurinibacillus soli.</title>
        <authorList>
            <person name="Lee J.S."/>
            <person name="Lee K.C."/>
            <person name="Kim K.K."/>
            <person name="Lee B.W."/>
        </authorList>
    </citation>
    <scope>NUCLEOTIDE SEQUENCE [LARGE SCALE GENOMIC DNA]</scope>
    <source>
        <strain evidence="1 2">CB4</strain>
    </source>
</reference>
<dbReference type="GO" id="GO:0003677">
    <property type="term" value="F:DNA binding"/>
    <property type="evidence" value="ECO:0007669"/>
    <property type="project" value="InterPro"/>
</dbReference>
<dbReference type="InterPro" id="IPR050742">
    <property type="entry name" value="Helicase_Restrict-Modif_Enz"/>
</dbReference>
<dbReference type="GO" id="GO:0005524">
    <property type="term" value="F:ATP binding"/>
    <property type="evidence" value="ECO:0007669"/>
    <property type="project" value="InterPro"/>
</dbReference>
<dbReference type="InterPro" id="IPR025202">
    <property type="entry name" value="PLD-like_dom"/>
</dbReference>
<dbReference type="InterPro" id="IPR006935">
    <property type="entry name" value="Helicase/UvrB_N"/>
</dbReference>
<dbReference type="Gene3D" id="3.30.870.10">
    <property type="entry name" value="Endonuclease Chain A"/>
    <property type="match status" value="1"/>
</dbReference>
<dbReference type="PANTHER" id="PTHR47396:SF1">
    <property type="entry name" value="ATP-DEPENDENT HELICASE IRC3-RELATED"/>
    <property type="match status" value="1"/>
</dbReference>
<protein>
    <submittedName>
        <fullName evidence="1">ATP-dependent RNA helicase SrmB</fullName>
        <ecNumber evidence="1">3.6.4.13</ecNumber>
    </submittedName>
</protein>
<dbReference type="SMART" id="SM00490">
    <property type="entry name" value="HELICc"/>
    <property type="match status" value="1"/>
</dbReference>
<accession>A0A0U5B1F7</accession>
<dbReference type="PROSITE" id="PS51192">
    <property type="entry name" value="HELICASE_ATP_BIND_1"/>
    <property type="match status" value="1"/>
</dbReference>
<proteinExistence type="predicted"/>
<dbReference type="Pfam" id="PF00271">
    <property type="entry name" value="Helicase_C"/>
    <property type="match status" value="1"/>
</dbReference>
<dbReference type="InterPro" id="IPR014001">
    <property type="entry name" value="Helicase_ATP-bd"/>
</dbReference>
<dbReference type="EC" id="3.6.4.13" evidence="1"/>
<dbReference type="Proteomes" id="UP000217696">
    <property type="component" value="Chromosome"/>
</dbReference>
<dbReference type="GO" id="GO:0003724">
    <property type="term" value="F:RNA helicase activity"/>
    <property type="evidence" value="ECO:0007669"/>
    <property type="project" value="UniProtKB-EC"/>
</dbReference>